<accession>A0AAQ3PBH8</accession>
<dbReference type="EMBL" id="CP144700">
    <property type="protein sequence ID" value="WVZ23483.1"/>
    <property type="molecule type" value="Genomic_DNA"/>
</dbReference>
<name>A0AAQ3PBH8_VIGMU</name>
<evidence type="ECO:0000313" key="1">
    <source>
        <dbReference type="EMBL" id="WVZ23483.1"/>
    </source>
</evidence>
<gene>
    <name evidence="1" type="ORF">V8G54_002027</name>
</gene>
<dbReference type="Proteomes" id="UP001374535">
    <property type="component" value="Chromosome 1"/>
</dbReference>
<organism evidence="1 2">
    <name type="scientific">Vigna mungo</name>
    <name type="common">Black gram</name>
    <name type="synonym">Phaseolus mungo</name>
    <dbReference type="NCBI Taxonomy" id="3915"/>
    <lineage>
        <taxon>Eukaryota</taxon>
        <taxon>Viridiplantae</taxon>
        <taxon>Streptophyta</taxon>
        <taxon>Embryophyta</taxon>
        <taxon>Tracheophyta</taxon>
        <taxon>Spermatophyta</taxon>
        <taxon>Magnoliopsida</taxon>
        <taxon>eudicotyledons</taxon>
        <taxon>Gunneridae</taxon>
        <taxon>Pentapetalae</taxon>
        <taxon>rosids</taxon>
        <taxon>fabids</taxon>
        <taxon>Fabales</taxon>
        <taxon>Fabaceae</taxon>
        <taxon>Papilionoideae</taxon>
        <taxon>50 kb inversion clade</taxon>
        <taxon>NPAAA clade</taxon>
        <taxon>indigoferoid/millettioid clade</taxon>
        <taxon>Phaseoleae</taxon>
        <taxon>Vigna</taxon>
    </lineage>
</organism>
<reference evidence="1 2" key="1">
    <citation type="journal article" date="2023" name="Life. Sci Alliance">
        <title>Evolutionary insights into 3D genome organization and epigenetic landscape of Vigna mungo.</title>
        <authorList>
            <person name="Junaid A."/>
            <person name="Singh B."/>
            <person name="Bhatia S."/>
        </authorList>
    </citation>
    <scope>NUCLEOTIDE SEQUENCE [LARGE SCALE GENOMIC DNA]</scope>
    <source>
        <strain evidence="1">Urdbean</strain>
    </source>
</reference>
<keyword evidence="2" id="KW-1185">Reference proteome</keyword>
<sequence length="116" mass="12201">MTDSIPSPDWSSSLTFNQDATCAKECASIPPPPGGKKLKCRTLSFKASNFCFNCSCVSVPLLRVSSGRDASTKSKTESLSMPPRLACKDTISFSIGNPLDSASSNASALKAKFCVA</sequence>
<dbReference type="AlphaFoldDB" id="A0AAQ3PBH8"/>
<proteinExistence type="predicted"/>
<evidence type="ECO:0000313" key="2">
    <source>
        <dbReference type="Proteomes" id="UP001374535"/>
    </source>
</evidence>
<protein>
    <submittedName>
        <fullName evidence="1">Uncharacterized protein</fullName>
    </submittedName>
</protein>